<comment type="caution">
    <text evidence="1">The sequence shown here is derived from an EMBL/GenBank/DDBJ whole genome shotgun (WGS) entry which is preliminary data.</text>
</comment>
<keyword evidence="2" id="KW-1185">Reference proteome</keyword>
<dbReference type="InterPro" id="IPR038801">
    <property type="entry name" value="TAF1C"/>
</dbReference>
<protein>
    <submittedName>
        <fullName evidence="1">Uncharacterized protein</fullName>
    </submittedName>
</protein>
<reference evidence="1 2" key="1">
    <citation type="submission" date="2021-07" db="EMBL/GenBank/DDBJ databases">
        <title>The Aristolochia fimbriata genome: insights into angiosperm evolution, floral development and chemical biosynthesis.</title>
        <authorList>
            <person name="Jiao Y."/>
        </authorList>
    </citation>
    <scope>NUCLEOTIDE SEQUENCE [LARGE SCALE GENOMIC DNA]</scope>
    <source>
        <strain evidence="1">IBCAS-2021</strain>
        <tissue evidence="1">Leaf</tissue>
    </source>
</reference>
<evidence type="ECO:0000313" key="2">
    <source>
        <dbReference type="Proteomes" id="UP000825729"/>
    </source>
</evidence>
<dbReference type="AlphaFoldDB" id="A0AAV7DWG8"/>
<name>A0AAV7DWG8_ARIFI</name>
<accession>A0AAV7DWG8</accession>
<dbReference type="EMBL" id="JAINDJ010000008">
    <property type="protein sequence ID" value="KAG9440653.1"/>
    <property type="molecule type" value="Genomic_DNA"/>
</dbReference>
<proteinExistence type="predicted"/>
<sequence length="838" mass="95104">MDFSDDWKSLWSSSFVFRAPSLLLPNLSFLGPLVFHPHPSVQNLEPTILLHLQNLFSTPLPPTPASFLHANFIPLSLLYSLASDASSLDQPTPFQQNFLHVLHRSNGDLILFLTRGENLDCISYVVLTTQNQIFCIAEYNSDKIFTVCPKLGYQIFKIVVSSEENSTTASGNCVIEGYLVACTLYTVHWYRIESRVSCDHLEAPALVHLGFSELKTRVIHVCWNPHLQEESMVLLETGELRLFDLNHCSRFLRHPAKLHGSRVMVPLDDENIFGLEKEHMSWLGCEFSWHPRVLIVARSDVVFLLDFRCKDSSLTILAKIELCDSVRHCLGKEDCFVSFSGAKFDKFFFSVATKYHLLLFDIRQPLSPILRWDHGLDDPTIAQMFKLSELRPSSSNCKFNWASESGFAILLGSLWNSEFNVYCYGPFLSSDGSVASKFNKLEHGVYAWGLPSKLSLLGYPCECGDCLVKEYFSKSKHSVGNSLKKKEKVLGFVILSDYLLDKTYELNGLGGFTLIRLTSSGRLESQKYKASCDVIVMKSKCREPSLSCCTDSTLLPLNNLHEFSFKFKYVRLNHLLSYSKGNLVDVYISKMHPEGSSIKNMSNFWELPLLDALKTTQVSQSGSSLDFSDVLHEITYPTSLYEIACKKIWTGLPLDVVQLAFVRRSDLYGEEKKHIGKDNYSSDLKEEVDKVCEEVANAVDNMVNHLRGRSSLFQEDSSSQVMQEGQAFFIREPLMNLDADAVKEKIGLQVEEALFKEKKFGTLISRKQERNFSSDGQRECVGLEMFDDLCPIGLSFDSPNRSVSPMKLKMFKCLQKQYSKWQDGFKPYKDFCTSANLI</sequence>
<dbReference type="GO" id="GO:0001164">
    <property type="term" value="F:RNA polymerase I core promoter sequence-specific DNA binding"/>
    <property type="evidence" value="ECO:0007669"/>
    <property type="project" value="TreeGrafter"/>
</dbReference>
<dbReference type="Proteomes" id="UP000825729">
    <property type="component" value="Unassembled WGS sequence"/>
</dbReference>
<evidence type="ECO:0000313" key="1">
    <source>
        <dbReference type="EMBL" id="KAG9440653.1"/>
    </source>
</evidence>
<gene>
    <name evidence="1" type="ORF">H6P81_020818</name>
</gene>
<dbReference type="GO" id="GO:0001650">
    <property type="term" value="C:fibrillar center"/>
    <property type="evidence" value="ECO:0007669"/>
    <property type="project" value="TreeGrafter"/>
</dbReference>
<dbReference type="PANTHER" id="PTHR15319:SF1">
    <property type="entry name" value="TATA BOX-BINDING PROTEIN-ASSOCIATED FACTOR RNA POLYMERASE I SUBUNIT C"/>
    <property type="match status" value="1"/>
</dbReference>
<dbReference type="PANTHER" id="PTHR15319">
    <property type="entry name" value="TATA BOX-BINDING PROTEIN ASSOCIATED FACTOR RNA POLYMERASE I SUBUNIT C"/>
    <property type="match status" value="1"/>
</dbReference>
<organism evidence="1 2">
    <name type="scientific">Aristolochia fimbriata</name>
    <name type="common">White veined hardy Dutchman's pipe vine</name>
    <dbReference type="NCBI Taxonomy" id="158543"/>
    <lineage>
        <taxon>Eukaryota</taxon>
        <taxon>Viridiplantae</taxon>
        <taxon>Streptophyta</taxon>
        <taxon>Embryophyta</taxon>
        <taxon>Tracheophyta</taxon>
        <taxon>Spermatophyta</taxon>
        <taxon>Magnoliopsida</taxon>
        <taxon>Magnoliidae</taxon>
        <taxon>Piperales</taxon>
        <taxon>Aristolochiaceae</taxon>
        <taxon>Aristolochia</taxon>
    </lineage>
</organism>